<dbReference type="Proteomes" id="UP001283361">
    <property type="component" value="Unassembled WGS sequence"/>
</dbReference>
<gene>
    <name evidence="1" type="ORF">RRG08_010718</name>
</gene>
<comment type="caution">
    <text evidence="1">The sequence shown here is derived from an EMBL/GenBank/DDBJ whole genome shotgun (WGS) entry which is preliminary data.</text>
</comment>
<name>A0AAE1A203_9GAST</name>
<accession>A0AAE1A203</accession>
<proteinExistence type="predicted"/>
<keyword evidence="2" id="KW-1185">Reference proteome</keyword>
<dbReference type="AlphaFoldDB" id="A0AAE1A203"/>
<organism evidence="1 2">
    <name type="scientific">Elysia crispata</name>
    <name type="common">lettuce slug</name>
    <dbReference type="NCBI Taxonomy" id="231223"/>
    <lineage>
        <taxon>Eukaryota</taxon>
        <taxon>Metazoa</taxon>
        <taxon>Spiralia</taxon>
        <taxon>Lophotrochozoa</taxon>
        <taxon>Mollusca</taxon>
        <taxon>Gastropoda</taxon>
        <taxon>Heterobranchia</taxon>
        <taxon>Euthyneura</taxon>
        <taxon>Panpulmonata</taxon>
        <taxon>Sacoglossa</taxon>
        <taxon>Placobranchoidea</taxon>
        <taxon>Plakobranchidae</taxon>
        <taxon>Elysia</taxon>
    </lineage>
</organism>
<evidence type="ECO:0000313" key="1">
    <source>
        <dbReference type="EMBL" id="KAK3779211.1"/>
    </source>
</evidence>
<protein>
    <submittedName>
        <fullName evidence="1">Uncharacterized protein</fullName>
    </submittedName>
</protein>
<sequence length="66" mass="7471">MKSNKLSLWNCNALEWDSPLARAMLRKRWLTQNNTSILTKNLLESDKELSPVDIVAQLAPANCLDS</sequence>
<evidence type="ECO:0000313" key="2">
    <source>
        <dbReference type="Proteomes" id="UP001283361"/>
    </source>
</evidence>
<dbReference type="EMBL" id="JAWDGP010002863">
    <property type="protein sequence ID" value="KAK3779211.1"/>
    <property type="molecule type" value="Genomic_DNA"/>
</dbReference>
<reference evidence="1" key="1">
    <citation type="journal article" date="2023" name="G3 (Bethesda)">
        <title>A reference genome for the long-term kleptoplast-retaining sea slug Elysia crispata morphotype clarki.</title>
        <authorList>
            <person name="Eastman K.E."/>
            <person name="Pendleton A.L."/>
            <person name="Shaikh M.A."/>
            <person name="Suttiyut T."/>
            <person name="Ogas R."/>
            <person name="Tomko P."/>
            <person name="Gavelis G."/>
            <person name="Widhalm J.R."/>
            <person name="Wisecaver J.H."/>
        </authorList>
    </citation>
    <scope>NUCLEOTIDE SEQUENCE</scope>
    <source>
        <strain evidence="1">ECLA1</strain>
    </source>
</reference>